<proteinExistence type="predicted"/>
<dbReference type="EMBL" id="CP157961">
    <property type="protein sequence ID" value="XBT95083.1"/>
    <property type="molecule type" value="Genomic_DNA"/>
</dbReference>
<feature type="signal peptide" evidence="1">
    <location>
        <begin position="1"/>
        <end position="27"/>
    </location>
</feature>
<organism evidence="2">
    <name type="scientific">Rhizobium sp. ZPR3</name>
    <dbReference type="NCBI Taxonomy" id="3158967"/>
    <lineage>
        <taxon>Bacteria</taxon>
        <taxon>Pseudomonadati</taxon>
        <taxon>Pseudomonadota</taxon>
        <taxon>Alphaproteobacteria</taxon>
        <taxon>Hyphomicrobiales</taxon>
        <taxon>Rhizobiaceae</taxon>
        <taxon>Rhizobium/Agrobacterium group</taxon>
        <taxon>Rhizobium</taxon>
    </lineage>
</organism>
<reference evidence="2" key="1">
    <citation type="submission" date="2024-06" db="EMBL/GenBank/DDBJ databases">
        <authorList>
            <person name="Li T."/>
            <person name="Gao R."/>
        </authorList>
    </citation>
    <scope>NUCLEOTIDE SEQUENCE</scope>
    <source>
        <strain evidence="2">ZPR3</strain>
        <plasmid evidence="2">unnamed1</plasmid>
    </source>
</reference>
<evidence type="ECO:0000313" key="2">
    <source>
        <dbReference type="EMBL" id="XBT95083.1"/>
    </source>
</evidence>
<sequence>MRYHRWGLIAICAMAFTMLRIGGPVQASGSDMQATVGKPVTIAIAGVAEHAPVDGGKRIIMTVNAYEPSKSGPVTIVVSVRCGEALREIGRFGIFPNDAFSVSHGSNPQRFGFPLPDEPSCRQPQTVEIALEPQTGDGAGASITIGSAGIE</sequence>
<evidence type="ECO:0000256" key="1">
    <source>
        <dbReference type="SAM" id="SignalP"/>
    </source>
</evidence>
<gene>
    <name evidence="2" type="ORF">ABM479_24310</name>
</gene>
<protein>
    <submittedName>
        <fullName evidence="2">Uncharacterized protein</fullName>
    </submittedName>
</protein>
<name>A0AAU7RY90_9HYPH</name>
<dbReference type="RefSeq" id="WP_349959214.1">
    <property type="nucleotide sequence ID" value="NZ_CP157961.1"/>
</dbReference>
<geneLocation type="plasmid" evidence="2">
    <name>unnamed1</name>
</geneLocation>
<keyword evidence="1" id="KW-0732">Signal</keyword>
<accession>A0AAU7RY90</accession>
<dbReference type="AlphaFoldDB" id="A0AAU7RY90"/>
<feature type="chain" id="PRO_5043930235" evidence="1">
    <location>
        <begin position="28"/>
        <end position="151"/>
    </location>
</feature>
<keyword evidence="2" id="KW-0614">Plasmid</keyword>